<sequence length="575" mass="60878">MVAEPDAEGAENRTGGALEGLRLDELLREVQERFSEIVGTHDRLQGLLEAVFAVATGLELDGTLQRIVQVAADLVDARYGALGVLGEEEGLSGFVHVGIDEETSATMGEHPQGKGLLGLLLRQPHPVRIPDLTRHPASVGLPANHPPMRSFLGAPIRVRDQVFGNLYLTEKRGAPEFTTDDEIVLRALAAAAGVAVENAVLFKRAKARERWLETVARINGGLLGGMTVADTLNLIVDQVRELTAADRVLVVLADDSGRETMSVSAASGDRADALLGVRISVAHTAIEEVLRSQEPLFSGDFAALTSKEPESVVTGCGPAVVVPLIGSGGVGGLLIAIRDKGAAPFKTDQVPMLASFADQAAVALEFADRQRSRRLVDVLADRARIAQDLHDHVIQRLFATGMSLRSLLPRLEDELAKTKVTAGVEQLDRTVREIRTSIFDLHGAAVDPAVSLRRRLLDAVAELGGEAAVPPSIRISGAVDTLVPGRLHGHAEAMVREILGDAVRRPGADRISVGVEAGPDELVVEVADKGTGVPDGVPRTGPDGIRRRAERHGGTIEFAAGPGGGTIVTWRVPLG</sequence>
<gene>
    <name evidence="5" type="ORF">H074_09410</name>
</gene>
<evidence type="ECO:0000313" key="5">
    <source>
        <dbReference type="EMBL" id="EME62141.1"/>
    </source>
</evidence>
<keyword evidence="6" id="KW-1185">Reference proteome</keyword>
<dbReference type="AlphaFoldDB" id="M2XMA5"/>
<dbReference type="InterPro" id="IPR003018">
    <property type="entry name" value="GAF"/>
</dbReference>
<dbReference type="EMBL" id="AOHO01000043">
    <property type="protein sequence ID" value="EME62141.1"/>
    <property type="molecule type" value="Genomic_DNA"/>
</dbReference>
<feature type="domain" description="GAF" evidence="4">
    <location>
        <begin position="59"/>
        <end position="206"/>
    </location>
</feature>
<keyword evidence="2 5" id="KW-0418">Kinase</keyword>
<evidence type="ECO:0000313" key="6">
    <source>
        <dbReference type="Proteomes" id="UP000054226"/>
    </source>
</evidence>
<evidence type="ECO:0000259" key="4">
    <source>
        <dbReference type="SMART" id="SM00065"/>
    </source>
</evidence>
<dbReference type="InterPro" id="IPR029016">
    <property type="entry name" value="GAF-like_dom_sf"/>
</dbReference>
<dbReference type="Gene3D" id="1.20.5.1930">
    <property type="match status" value="1"/>
</dbReference>
<organism evidence="5 6">
    <name type="scientific">Amycolatopsis decaplanina DSM 44594</name>
    <dbReference type="NCBI Taxonomy" id="1284240"/>
    <lineage>
        <taxon>Bacteria</taxon>
        <taxon>Bacillati</taxon>
        <taxon>Actinomycetota</taxon>
        <taxon>Actinomycetes</taxon>
        <taxon>Pseudonocardiales</taxon>
        <taxon>Pseudonocardiaceae</taxon>
        <taxon>Amycolatopsis</taxon>
    </lineage>
</organism>
<accession>M2XMA5</accession>
<dbReference type="PANTHER" id="PTHR24421">
    <property type="entry name" value="NITRATE/NITRITE SENSOR PROTEIN NARX-RELATED"/>
    <property type="match status" value="1"/>
</dbReference>
<dbReference type="Pfam" id="PF07730">
    <property type="entry name" value="HisKA_3"/>
    <property type="match status" value="1"/>
</dbReference>
<proteinExistence type="predicted"/>
<evidence type="ECO:0000256" key="1">
    <source>
        <dbReference type="ARBA" id="ARBA00022679"/>
    </source>
</evidence>
<dbReference type="PATRIC" id="fig|1284240.4.peg.1904"/>
<dbReference type="GO" id="GO:0016020">
    <property type="term" value="C:membrane"/>
    <property type="evidence" value="ECO:0007669"/>
    <property type="project" value="InterPro"/>
</dbReference>
<dbReference type="InterPro" id="IPR011712">
    <property type="entry name" value="Sig_transdc_His_kin_sub3_dim/P"/>
</dbReference>
<dbReference type="InterPro" id="IPR050482">
    <property type="entry name" value="Sensor_HK_TwoCompSys"/>
</dbReference>
<dbReference type="OrthoDB" id="5241249at2"/>
<protein>
    <submittedName>
        <fullName evidence="5">GAF sensor signal transduction histidine kinase</fullName>
    </submittedName>
</protein>
<dbReference type="PANTHER" id="PTHR24421:SF56">
    <property type="entry name" value="OXYGEN SENSOR HISTIDINE KINASE RESPONSE REGULATOR DOST"/>
    <property type="match status" value="1"/>
</dbReference>
<dbReference type="SUPFAM" id="SSF55781">
    <property type="entry name" value="GAF domain-like"/>
    <property type="match status" value="2"/>
</dbReference>
<dbReference type="Pfam" id="PF01590">
    <property type="entry name" value="GAF"/>
    <property type="match status" value="1"/>
</dbReference>
<reference evidence="5 6" key="1">
    <citation type="journal article" date="2013" name="Genome Announc.">
        <title>Draft Genome Sequence of Amycolatopsis decaplanina Strain DSM 44594T.</title>
        <authorList>
            <person name="Kaur N."/>
            <person name="Kumar S."/>
            <person name="Bala M."/>
            <person name="Raghava G.P."/>
            <person name="Mayilraj S."/>
        </authorList>
    </citation>
    <scope>NUCLEOTIDE SEQUENCE [LARGE SCALE GENOMIC DNA]</scope>
    <source>
        <strain evidence="5 6">DSM 44594</strain>
    </source>
</reference>
<dbReference type="GO" id="GO:0046983">
    <property type="term" value="F:protein dimerization activity"/>
    <property type="evidence" value="ECO:0007669"/>
    <property type="project" value="InterPro"/>
</dbReference>
<dbReference type="Gene3D" id="3.30.565.10">
    <property type="entry name" value="Histidine kinase-like ATPase, C-terminal domain"/>
    <property type="match status" value="1"/>
</dbReference>
<dbReference type="GO" id="GO:0000155">
    <property type="term" value="F:phosphorelay sensor kinase activity"/>
    <property type="evidence" value="ECO:0007669"/>
    <property type="project" value="InterPro"/>
</dbReference>
<evidence type="ECO:0000256" key="2">
    <source>
        <dbReference type="ARBA" id="ARBA00022777"/>
    </source>
</evidence>
<dbReference type="Pfam" id="PF13185">
    <property type="entry name" value="GAF_2"/>
    <property type="match status" value="1"/>
</dbReference>
<dbReference type="InterPro" id="IPR003594">
    <property type="entry name" value="HATPase_dom"/>
</dbReference>
<dbReference type="RefSeq" id="WP_007029793.1">
    <property type="nucleotide sequence ID" value="NZ_AOHO01000043.1"/>
</dbReference>
<dbReference type="InterPro" id="IPR036890">
    <property type="entry name" value="HATPase_C_sf"/>
</dbReference>
<name>M2XMA5_9PSEU</name>
<evidence type="ECO:0000256" key="3">
    <source>
        <dbReference type="ARBA" id="ARBA00023012"/>
    </source>
</evidence>
<comment type="caution">
    <text evidence="5">The sequence shown here is derived from an EMBL/GenBank/DDBJ whole genome shotgun (WGS) entry which is preliminary data.</text>
</comment>
<dbReference type="SUPFAM" id="SSF55874">
    <property type="entry name" value="ATPase domain of HSP90 chaperone/DNA topoisomerase II/histidine kinase"/>
    <property type="match status" value="1"/>
</dbReference>
<dbReference type="Proteomes" id="UP000054226">
    <property type="component" value="Unassembled WGS sequence"/>
</dbReference>
<dbReference type="SMART" id="SM00065">
    <property type="entry name" value="GAF"/>
    <property type="match status" value="2"/>
</dbReference>
<keyword evidence="3" id="KW-0902">Two-component regulatory system</keyword>
<keyword evidence="1" id="KW-0808">Transferase</keyword>
<dbReference type="Pfam" id="PF02518">
    <property type="entry name" value="HATPase_c"/>
    <property type="match status" value="1"/>
</dbReference>
<dbReference type="Gene3D" id="3.30.450.40">
    <property type="match status" value="2"/>
</dbReference>
<feature type="domain" description="GAF" evidence="4">
    <location>
        <begin position="227"/>
        <end position="374"/>
    </location>
</feature>